<dbReference type="AlphaFoldDB" id="A0AAV5VR42"/>
<dbReference type="Proteomes" id="UP001432322">
    <property type="component" value="Unassembled WGS sequence"/>
</dbReference>
<feature type="transmembrane region" description="Helical" evidence="1">
    <location>
        <begin position="115"/>
        <end position="133"/>
    </location>
</feature>
<keyword evidence="3" id="KW-1185">Reference proteome</keyword>
<organism evidence="2 3">
    <name type="scientific">Pristionchus fissidentatus</name>
    <dbReference type="NCBI Taxonomy" id="1538716"/>
    <lineage>
        <taxon>Eukaryota</taxon>
        <taxon>Metazoa</taxon>
        <taxon>Ecdysozoa</taxon>
        <taxon>Nematoda</taxon>
        <taxon>Chromadorea</taxon>
        <taxon>Rhabditida</taxon>
        <taxon>Rhabditina</taxon>
        <taxon>Diplogasteromorpha</taxon>
        <taxon>Diplogasteroidea</taxon>
        <taxon>Neodiplogasteridae</taxon>
        <taxon>Pristionchus</taxon>
    </lineage>
</organism>
<feature type="non-terminal residue" evidence="2">
    <location>
        <position position="1"/>
    </location>
</feature>
<comment type="caution">
    <text evidence="2">The sequence shown here is derived from an EMBL/GenBank/DDBJ whole genome shotgun (WGS) entry which is preliminary data.</text>
</comment>
<accession>A0AAV5VR42</accession>
<keyword evidence="1" id="KW-0812">Transmembrane</keyword>
<name>A0AAV5VR42_9BILA</name>
<dbReference type="PANTHER" id="PTHR37402:SF1">
    <property type="entry name" value="GRAM DOMAIN-CONTAINING PROTEIN 4"/>
    <property type="match status" value="1"/>
</dbReference>
<dbReference type="InterPro" id="IPR037847">
    <property type="entry name" value="GRAMDC4"/>
</dbReference>
<sequence length="434" mass="49466">ELPSIDEDHPAWTASYPIVSAAGREARWFLLDIIDAFQRREIGDVQSGNGNFRRLLDPQSSLSVVQLRRDLKRLMAASRPFAEAAAGCIDLLLWVDPMTSLLLTLVYMYSVCTGYLWPLLLTLLIIQLTFNYFKAVRNIDIGIMLLPRREVRLPSIEMSSGQLLIDVAKVSQWTVKIAADIMEKCESLVTWKRPSVTFPFFLLCIYWLLWSLCFSVETCLTACALAFGVRLFVTTYLFHKFPRLRYRLDTFGYFYRNLPVKSGELLERPQSLDSRTFPSFLSLARENDDDCEDSDSDDDIDPLDSISPTAPAASIAAMDSLPHEECDLIDDVIAHRECVMIEKGSMRVSVSGTLHLTPQALIFRAHKREHERVIILDQISVIRKVNGARPLAIILGWRRGLEVEMADRERISFIGIARRYEFFESLRQGISLST</sequence>
<evidence type="ECO:0008006" key="4">
    <source>
        <dbReference type="Google" id="ProtNLM"/>
    </source>
</evidence>
<evidence type="ECO:0000313" key="2">
    <source>
        <dbReference type="EMBL" id="GMT21963.1"/>
    </source>
</evidence>
<dbReference type="GO" id="GO:0034164">
    <property type="term" value="P:negative regulation of toll-like receptor 9 signaling pathway"/>
    <property type="evidence" value="ECO:0007669"/>
    <property type="project" value="TreeGrafter"/>
</dbReference>
<dbReference type="Gene3D" id="2.30.29.30">
    <property type="entry name" value="Pleckstrin-homology domain (PH domain)/Phosphotyrosine-binding domain (PTB)"/>
    <property type="match status" value="1"/>
</dbReference>
<proteinExistence type="predicted"/>
<reference evidence="2" key="1">
    <citation type="submission" date="2023-10" db="EMBL/GenBank/DDBJ databases">
        <title>Genome assembly of Pristionchus species.</title>
        <authorList>
            <person name="Yoshida K."/>
            <person name="Sommer R.J."/>
        </authorList>
    </citation>
    <scope>NUCLEOTIDE SEQUENCE</scope>
    <source>
        <strain evidence="2">RS5133</strain>
    </source>
</reference>
<keyword evidence="1" id="KW-1133">Transmembrane helix</keyword>
<dbReference type="InterPro" id="IPR011993">
    <property type="entry name" value="PH-like_dom_sf"/>
</dbReference>
<evidence type="ECO:0000313" key="3">
    <source>
        <dbReference type="Proteomes" id="UP001432322"/>
    </source>
</evidence>
<evidence type="ECO:0000256" key="1">
    <source>
        <dbReference type="SAM" id="Phobius"/>
    </source>
</evidence>
<dbReference type="PANTHER" id="PTHR37402">
    <property type="entry name" value="GRAM DOMAIN-CONTAINING PROTEIN 4"/>
    <property type="match status" value="1"/>
</dbReference>
<protein>
    <recommendedName>
        <fullName evidence="4">GRAM domain-containing protein</fullName>
    </recommendedName>
</protein>
<feature type="transmembrane region" description="Helical" evidence="1">
    <location>
        <begin position="218"/>
        <end position="238"/>
    </location>
</feature>
<gene>
    <name evidence="2" type="ORF">PFISCL1PPCAC_13260</name>
</gene>
<keyword evidence="1" id="KW-0472">Membrane</keyword>
<dbReference type="EMBL" id="BTSY01000004">
    <property type="protein sequence ID" value="GMT21963.1"/>
    <property type="molecule type" value="Genomic_DNA"/>
</dbReference>
<feature type="non-terminal residue" evidence="2">
    <location>
        <position position="434"/>
    </location>
</feature>
<dbReference type="GO" id="GO:0006915">
    <property type="term" value="P:apoptotic process"/>
    <property type="evidence" value="ECO:0007669"/>
    <property type="project" value="InterPro"/>
</dbReference>